<sequence length="109" mass="11877">MGAAKVEPVEAEKKALLTFDLPLRPAMHTTTSMVARDPASSALEAHQQQLDVSMLDAEPPPAILDDQSAEPFALDPSLLPPTPPPDWEDILGTDFSDGFDLSQDMWQYS</sequence>
<reference evidence="2" key="1">
    <citation type="submission" date="2023-08" db="EMBL/GenBank/DDBJ databases">
        <title>Black Yeasts Isolated from many extreme environments.</title>
        <authorList>
            <person name="Coleine C."/>
            <person name="Stajich J.E."/>
            <person name="Selbmann L."/>
        </authorList>
    </citation>
    <scope>NUCLEOTIDE SEQUENCE</scope>
    <source>
        <strain evidence="2">CCFEE 5810</strain>
    </source>
</reference>
<dbReference type="EMBL" id="JAVRQU010000005">
    <property type="protein sequence ID" value="KAK5702634.1"/>
    <property type="molecule type" value="Genomic_DNA"/>
</dbReference>
<evidence type="ECO:0000313" key="3">
    <source>
        <dbReference type="Proteomes" id="UP001310594"/>
    </source>
</evidence>
<feature type="region of interest" description="Disordered" evidence="1">
    <location>
        <begin position="72"/>
        <end position="94"/>
    </location>
</feature>
<organism evidence="2 3">
    <name type="scientific">Elasticomyces elasticus</name>
    <dbReference type="NCBI Taxonomy" id="574655"/>
    <lineage>
        <taxon>Eukaryota</taxon>
        <taxon>Fungi</taxon>
        <taxon>Dikarya</taxon>
        <taxon>Ascomycota</taxon>
        <taxon>Pezizomycotina</taxon>
        <taxon>Dothideomycetes</taxon>
        <taxon>Dothideomycetidae</taxon>
        <taxon>Mycosphaerellales</taxon>
        <taxon>Teratosphaeriaceae</taxon>
        <taxon>Elasticomyces</taxon>
    </lineage>
</organism>
<proteinExistence type="predicted"/>
<name>A0AAN7ZUQ1_9PEZI</name>
<evidence type="ECO:0000256" key="1">
    <source>
        <dbReference type="SAM" id="MobiDB-lite"/>
    </source>
</evidence>
<comment type="caution">
    <text evidence="2">The sequence shown here is derived from an EMBL/GenBank/DDBJ whole genome shotgun (WGS) entry which is preliminary data.</text>
</comment>
<protein>
    <submittedName>
        <fullName evidence="2">Uncharacterized protein</fullName>
    </submittedName>
</protein>
<gene>
    <name evidence="2" type="ORF">LTR97_003580</name>
</gene>
<accession>A0AAN7ZUQ1</accession>
<dbReference type="Proteomes" id="UP001310594">
    <property type="component" value="Unassembled WGS sequence"/>
</dbReference>
<dbReference type="AlphaFoldDB" id="A0AAN7ZUQ1"/>
<evidence type="ECO:0000313" key="2">
    <source>
        <dbReference type="EMBL" id="KAK5702634.1"/>
    </source>
</evidence>